<proteinExistence type="predicted"/>
<dbReference type="InterPro" id="IPR011675">
    <property type="entry name" value="DUF1617"/>
</dbReference>
<name>A0ABS3H3B7_9ENTE</name>
<protein>
    <submittedName>
        <fullName evidence="1">DUF1617 family protein</fullName>
    </submittedName>
</protein>
<sequence length="140" mass="15920">MKIKIKNKELVNVEQFLGNLTMKGKQSIARSRMLQILEKKQKEFAEDRKSIVIAYAEKDDKGEAIVKEDGTYELSTKGNAEASKEIADLLEEDAVIDYGEYSSRLNDLEKFIIEFDDEVSGNVAQGFFVLVTAFENKEEK</sequence>
<reference evidence="1 2" key="1">
    <citation type="submission" date="2021-03" db="EMBL/GenBank/DDBJ databases">
        <title>Enterococcal diversity collection.</title>
        <authorList>
            <person name="Gilmore M.S."/>
            <person name="Schwartzman J."/>
            <person name="Van Tyne D."/>
            <person name="Martin M."/>
            <person name="Earl A.M."/>
            <person name="Manson A.L."/>
            <person name="Straub T."/>
            <person name="Salamzade R."/>
            <person name="Saavedra J."/>
            <person name="Lebreton F."/>
            <person name="Prichula J."/>
            <person name="Schaufler K."/>
            <person name="Gaca A."/>
            <person name="Sgardioli B."/>
            <person name="Wagenaar J."/>
            <person name="Strong T."/>
        </authorList>
    </citation>
    <scope>NUCLEOTIDE SEQUENCE [LARGE SCALE GENOMIC DNA]</scope>
    <source>
        <strain evidence="1 2">MJM12</strain>
    </source>
</reference>
<dbReference type="Proteomes" id="UP000664256">
    <property type="component" value="Unassembled WGS sequence"/>
</dbReference>
<accession>A0ABS3H3B7</accession>
<evidence type="ECO:0000313" key="2">
    <source>
        <dbReference type="Proteomes" id="UP000664256"/>
    </source>
</evidence>
<keyword evidence="2" id="KW-1185">Reference proteome</keyword>
<organism evidence="1 2">
    <name type="scientific">Candidatus Enterococcus myersii</name>
    <dbReference type="NCBI Taxonomy" id="2815322"/>
    <lineage>
        <taxon>Bacteria</taxon>
        <taxon>Bacillati</taxon>
        <taxon>Bacillota</taxon>
        <taxon>Bacilli</taxon>
        <taxon>Lactobacillales</taxon>
        <taxon>Enterococcaceae</taxon>
        <taxon>Enterococcus</taxon>
    </lineage>
</organism>
<dbReference type="RefSeq" id="WP_206902169.1">
    <property type="nucleotide sequence ID" value="NZ_JAFLVT010000001.1"/>
</dbReference>
<comment type="caution">
    <text evidence="1">The sequence shown here is derived from an EMBL/GenBank/DDBJ whole genome shotgun (WGS) entry which is preliminary data.</text>
</comment>
<gene>
    <name evidence="1" type="ORF">JZO76_00245</name>
</gene>
<dbReference type="EMBL" id="JAFLVT010000001">
    <property type="protein sequence ID" value="MBO0447958.1"/>
    <property type="molecule type" value="Genomic_DNA"/>
</dbReference>
<evidence type="ECO:0000313" key="1">
    <source>
        <dbReference type="EMBL" id="MBO0447958.1"/>
    </source>
</evidence>
<dbReference type="Pfam" id="PF07761">
    <property type="entry name" value="DUF1617"/>
    <property type="match status" value="1"/>
</dbReference>